<dbReference type="AlphaFoldDB" id="A0A8J8MQ09"/>
<keyword evidence="1" id="KW-0812">Transmembrane</keyword>
<name>A0A8J8MQ09_9FIRM</name>
<reference evidence="2" key="1">
    <citation type="submission" date="2020-07" db="EMBL/GenBank/DDBJ databases">
        <title>Vallitalea pronyensis genome.</title>
        <authorList>
            <person name="Postec A."/>
        </authorList>
    </citation>
    <scope>NUCLEOTIDE SEQUENCE</scope>
    <source>
        <strain evidence="2">FatNI3</strain>
    </source>
</reference>
<dbReference type="Pfam" id="PF11750">
    <property type="entry name" value="DUF3307"/>
    <property type="match status" value="1"/>
</dbReference>
<evidence type="ECO:0000256" key="1">
    <source>
        <dbReference type="SAM" id="Phobius"/>
    </source>
</evidence>
<protein>
    <submittedName>
        <fullName evidence="2">DUF3307 domain-containing protein</fullName>
    </submittedName>
</protein>
<feature type="transmembrane region" description="Helical" evidence="1">
    <location>
        <begin position="208"/>
        <end position="226"/>
    </location>
</feature>
<organism evidence="2 3">
    <name type="scientific">Vallitalea pronyensis</name>
    <dbReference type="NCBI Taxonomy" id="1348613"/>
    <lineage>
        <taxon>Bacteria</taxon>
        <taxon>Bacillati</taxon>
        <taxon>Bacillota</taxon>
        <taxon>Clostridia</taxon>
        <taxon>Lachnospirales</taxon>
        <taxon>Vallitaleaceae</taxon>
        <taxon>Vallitalea</taxon>
    </lineage>
</organism>
<dbReference type="EMBL" id="CP058649">
    <property type="protein sequence ID" value="QUI25539.1"/>
    <property type="molecule type" value="Genomic_DNA"/>
</dbReference>
<keyword evidence="1" id="KW-0472">Membrane</keyword>
<feature type="transmembrane region" description="Helical" evidence="1">
    <location>
        <begin position="150"/>
        <end position="172"/>
    </location>
</feature>
<dbReference type="KEGG" id="vpy:HZI73_26025"/>
<accession>A0A8J8MQ09</accession>
<gene>
    <name evidence="2" type="ORF">HZI73_26025</name>
</gene>
<feature type="transmembrane region" description="Helical" evidence="1">
    <location>
        <begin position="41"/>
        <end position="58"/>
    </location>
</feature>
<dbReference type="Proteomes" id="UP000683246">
    <property type="component" value="Chromosome"/>
</dbReference>
<dbReference type="InterPro" id="IPR021737">
    <property type="entry name" value="Phage_phiKZ_Orf197"/>
</dbReference>
<proteinExistence type="predicted"/>
<feature type="transmembrane region" description="Helical" evidence="1">
    <location>
        <begin position="64"/>
        <end position="83"/>
    </location>
</feature>
<feature type="transmembrane region" description="Helical" evidence="1">
    <location>
        <begin position="246"/>
        <end position="267"/>
    </location>
</feature>
<dbReference type="RefSeq" id="WP_212696243.1">
    <property type="nucleotide sequence ID" value="NZ_CP058649.1"/>
</dbReference>
<keyword evidence="3" id="KW-1185">Reference proteome</keyword>
<evidence type="ECO:0000313" key="2">
    <source>
        <dbReference type="EMBL" id="QUI25539.1"/>
    </source>
</evidence>
<sequence>MNKIILLYVVAHFLGDFVFQSDQVIGLRFSKEKRDRWIGNIRHMTIHLVIIIVLYVLLFGYTEYPIPIFIITTLGIVVSHMVIDVIKSELKARGKLRDKLRGLTLFIADQFLHVLLIILITARFRADVITIAIHTLYKSFPNNLDTMDKFLMVCIIIIITTFAVGTLIKMLFEDNQELEPLDQLEGNNESYDKGMKHGGLLIGYMERLFIMLVVAIGQPSMVGFVLATKTIVRFKKLDKDVFAEYFIIGTLISFLFALIGGLLIYTLKIIPVVK</sequence>
<feature type="transmembrane region" description="Helical" evidence="1">
    <location>
        <begin position="103"/>
        <end position="122"/>
    </location>
</feature>
<keyword evidence="1" id="KW-1133">Transmembrane helix</keyword>
<evidence type="ECO:0000313" key="3">
    <source>
        <dbReference type="Proteomes" id="UP000683246"/>
    </source>
</evidence>